<dbReference type="GeneTree" id="ENSGT01050000244874"/>
<evidence type="ECO:0000256" key="6">
    <source>
        <dbReference type="ARBA" id="ARBA00023040"/>
    </source>
</evidence>
<evidence type="ECO:0000256" key="12">
    <source>
        <dbReference type="SAM" id="SignalP"/>
    </source>
</evidence>
<dbReference type="PANTHER" id="PTHR24061:SF528">
    <property type="entry name" value="C-FAMILY ODORANT RECEPTOR OLFCD2-RELATED"/>
    <property type="match status" value="1"/>
</dbReference>
<dbReference type="PRINTS" id="PR00248">
    <property type="entry name" value="GPCRMGR"/>
</dbReference>
<dbReference type="InterPro" id="IPR001828">
    <property type="entry name" value="ANF_lig-bd_rcpt"/>
</dbReference>
<evidence type="ECO:0000259" key="13">
    <source>
        <dbReference type="PROSITE" id="PS50259"/>
    </source>
</evidence>
<feature type="transmembrane region" description="Helical" evidence="11">
    <location>
        <begin position="622"/>
        <end position="645"/>
    </location>
</feature>
<sequence length="732" mass="82046">MLLLLVLLTARLTEAEESVCRPHGTPGSPQLFKDGDILIGGIFSIHNTVSDIKANFSNNPQAVKCKSLDFRELRFAQTMIFAIEEINNSTEILPDVVLGYKIYDSCASSSLAQKAALDLVNGPDASFSNNSTCAKPSFVSHYATCACLSNRKEFPTFFRTIPSDYFQATALVNLVKHFGWSWVGALRSDNDYGNFGMATFIKMAEEENICIEFSEAFYRTNSREKLLKVVDTIKKSTVKVIVTFMATGDIAIILEELSKQNVSGFQWLGSEAWVTDAELLSKEGYGLLRGTLGFAIKKSVIFGLRNFLVNIHPLEISGNSLIKEFWETAFSCTFMNNTTVSPQRLCTGLENLSNLQNPYTDVSQLRISNNVYKAVYAIAMSLHNMLICKQSLDPAKSHICSDKYNIEPVKVKDILTYKLLLICIFFCYYSTECIQCPLEYWPNMAKDQCNEKIFEFLSYEDVLGIILVLFSLSGASITVAVALIFFQHRHTPIVKANNSELSFLLLLSLTLCFLCSITFIGKPSSWSCMLRHTAFGITFVLCLSCVLGKTIVVLMAFRATVPGTNIMKWFGPFQQRMSVFACTFLQVLICIGWLTVSSPYPDRNMEYSKDKIILECNVGSSVAFYVVLGYIGILSTFCFILAFLARKLPDNFNEAKFITFSMLIFCAVWITFIPAYISSPGKYTVAVEIFAILASSFGLLFCIFAPKCYIVLLKPEKNTKKFMMEKMPQKSL</sequence>
<keyword evidence="8" id="KW-0675">Receptor</keyword>
<keyword evidence="7 11" id="KW-0472">Membrane</keyword>
<keyword evidence="5 11" id="KW-1133">Transmembrane helix</keyword>
<dbReference type="Ensembl" id="ENSECRT00000033004.1">
    <property type="protein sequence ID" value="ENSECRP00000032282.1"/>
    <property type="gene ID" value="ENSECRG00000021879.1"/>
</dbReference>
<dbReference type="InterPro" id="IPR028082">
    <property type="entry name" value="Peripla_BP_I"/>
</dbReference>
<dbReference type="InterPro" id="IPR004073">
    <property type="entry name" value="GPCR_3_vmron_rcpt_2"/>
</dbReference>
<reference evidence="14" key="1">
    <citation type="submission" date="2025-08" db="UniProtKB">
        <authorList>
            <consortium name="Ensembl"/>
        </authorList>
    </citation>
    <scope>IDENTIFICATION</scope>
</reference>
<protein>
    <recommendedName>
        <fullName evidence="13">G-protein coupled receptors family 3 profile domain-containing protein</fullName>
    </recommendedName>
</protein>
<proteinExistence type="predicted"/>
<evidence type="ECO:0000256" key="8">
    <source>
        <dbReference type="ARBA" id="ARBA00023170"/>
    </source>
</evidence>
<dbReference type="PANTHER" id="PTHR24061">
    <property type="entry name" value="CALCIUM-SENSING RECEPTOR-RELATED"/>
    <property type="match status" value="1"/>
</dbReference>
<dbReference type="Gene3D" id="3.40.50.2300">
    <property type="match status" value="2"/>
</dbReference>
<dbReference type="PROSITE" id="PS50259">
    <property type="entry name" value="G_PROTEIN_RECEP_F3_4"/>
    <property type="match status" value="1"/>
</dbReference>
<dbReference type="InterPro" id="IPR017979">
    <property type="entry name" value="GPCR_3_CS"/>
</dbReference>
<feature type="signal peptide" evidence="12">
    <location>
        <begin position="1"/>
        <end position="15"/>
    </location>
</feature>
<evidence type="ECO:0000313" key="15">
    <source>
        <dbReference type="Proteomes" id="UP000694620"/>
    </source>
</evidence>
<feature type="transmembrane region" description="Helical" evidence="11">
    <location>
        <begin position="533"/>
        <end position="557"/>
    </location>
</feature>
<name>A0A8C4TJS1_ERPCA</name>
<evidence type="ECO:0000313" key="14">
    <source>
        <dbReference type="Ensembl" id="ENSECRP00000032282.1"/>
    </source>
</evidence>
<dbReference type="InterPro" id="IPR017978">
    <property type="entry name" value="GPCR_3_C"/>
</dbReference>
<feature type="transmembrane region" description="Helical" evidence="11">
    <location>
        <begin position="501"/>
        <end position="521"/>
    </location>
</feature>
<dbReference type="PRINTS" id="PR01535">
    <property type="entry name" value="VOMERONASL2R"/>
</dbReference>
<evidence type="ECO:0000256" key="11">
    <source>
        <dbReference type="SAM" id="Phobius"/>
    </source>
</evidence>
<keyword evidence="15" id="KW-1185">Reference proteome</keyword>
<evidence type="ECO:0000256" key="7">
    <source>
        <dbReference type="ARBA" id="ARBA00023136"/>
    </source>
</evidence>
<dbReference type="Proteomes" id="UP000694620">
    <property type="component" value="Unassembled WGS sequence"/>
</dbReference>
<evidence type="ECO:0000256" key="3">
    <source>
        <dbReference type="ARBA" id="ARBA00022692"/>
    </source>
</evidence>
<accession>A0A8C4TJS1</accession>
<feature type="transmembrane region" description="Helical" evidence="11">
    <location>
        <begin position="578"/>
        <end position="596"/>
    </location>
</feature>
<dbReference type="GO" id="GO:0005886">
    <property type="term" value="C:plasma membrane"/>
    <property type="evidence" value="ECO:0007669"/>
    <property type="project" value="UniProtKB-SubCell"/>
</dbReference>
<dbReference type="Pfam" id="PF00003">
    <property type="entry name" value="7tm_3"/>
    <property type="match status" value="1"/>
</dbReference>
<dbReference type="SUPFAM" id="SSF53822">
    <property type="entry name" value="Periplasmic binding protein-like I"/>
    <property type="match status" value="1"/>
</dbReference>
<feature type="transmembrane region" description="Helical" evidence="11">
    <location>
        <begin position="462"/>
        <end position="486"/>
    </location>
</feature>
<evidence type="ECO:0000256" key="2">
    <source>
        <dbReference type="ARBA" id="ARBA00022475"/>
    </source>
</evidence>
<keyword evidence="6" id="KW-0297">G-protein coupled receptor</keyword>
<evidence type="ECO:0000256" key="4">
    <source>
        <dbReference type="ARBA" id="ARBA00022729"/>
    </source>
</evidence>
<dbReference type="PROSITE" id="PS00981">
    <property type="entry name" value="G_PROTEIN_RECEP_F3_3"/>
    <property type="match status" value="1"/>
</dbReference>
<evidence type="ECO:0000256" key="5">
    <source>
        <dbReference type="ARBA" id="ARBA00022989"/>
    </source>
</evidence>
<dbReference type="AlphaFoldDB" id="A0A8C4TJS1"/>
<dbReference type="Pfam" id="PF01094">
    <property type="entry name" value="ANF_receptor"/>
    <property type="match status" value="1"/>
</dbReference>
<dbReference type="FunFam" id="3.40.50.2300:FF:000016">
    <property type="entry name" value="Taste 1 receptor member 2"/>
    <property type="match status" value="1"/>
</dbReference>
<keyword evidence="10" id="KW-0807">Transducer</keyword>
<dbReference type="InterPro" id="IPR000337">
    <property type="entry name" value="GPCR_3"/>
</dbReference>
<keyword evidence="4 12" id="KW-0732">Signal</keyword>
<feature type="transmembrane region" description="Helical" evidence="11">
    <location>
        <begin position="657"/>
        <end position="677"/>
    </location>
</feature>
<reference evidence="14" key="2">
    <citation type="submission" date="2025-09" db="UniProtKB">
        <authorList>
            <consortium name="Ensembl"/>
        </authorList>
    </citation>
    <scope>IDENTIFICATION</scope>
</reference>
<dbReference type="GO" id="GO:0004930">
    <property type="term" value="F:G protein-coupled receptor activity"/>
    <property type="evidence" value="ECO:0007669"/>
    <property type="project" value="UniProtKB-KW"/>
</dbReference>
<dbReference type="Gene3D" id="2.10.50.30">
    <property type="entry name" value="GPCR, family 3, nine cysteines domain"/>
    <property type="match status" value="1"/>
</dbReference>
<dbReference type="CDD" id="cd15283">
    <property type="entry name" value="7tmC_V2R_pheromone"/>
    <property type="match status" value="1"/>
</dbReference>
<comment type="subcellular location">
    <subcellularLocation>
        <location evidence="1">Cell membrane</location>
        <topology evidence="1">Multi-pass membrane protein</topology>
    </subcellularLocation>
</comment>
<evidence type="ECO:0000256" key="10">
    <source>
        <dbReference type="ARBA" id="ARBA00023224"/>
    </source>
</evidence>
<dbReference type="InterPro" id="IPR000068">
    <property type="entry name" value="GPCR_3_Ca_sens_rcpt-rel"/>
</dbReference>
<feature type="domain" description="G-protein coupled receptors family 3 profile" evidence="13">
    <location>
        <begin position="463"/>
        <end position="727"/>
    </location>
</feature>
<dbReference type="InterPro" id="IPR038550">
    <property type="entry name" value="GPCR_3_9-Cys_sf"/>
</dbReference>
<evidence type="ECO:0000256" key="1">
    <source>
        <dbReference type="ARBA" id="ARBA00004651"/>
    </source>
</evidence>
<feature type="chain" id="PRO_5034918383" description="G-protein coupled receptors family 3 profile domain-containing protein" evidence="12">
    <location>
        <begin position="16"/>
        <end position="732"/>
    </location>
</feature>
<keyword evidence="2" id="KW-1003">Cell membrane</keyword>
<organism evidence="14 15">
    <name type="scientific">Erpetoichthys calabaricus</name>
    <name type="common">Rope fish</name>
    <name type="synonym">Calamoichthys calabaricus</name>
    <dbReference type="NCBI Taxonomy" id="27687"/>
    <lineage>
        <taxon>Eukaryota</taxon>
        <taxon>Metazoa</taxon>
        <taxon>Chordata</taxon>
        <taxon>Craniata</taxon>
        <taxon>Vertebrata</taxon>
        <taxon>Euteleostomi</taxon>
        <taxon>Actinopterygii</taxon>
        <taxon>Polypteriformes</taxon>
        <taxon>Polypteridae</taxon>
        <taxon>Erpetoichthys</taxon>
    </lineage>
</organism>
<keyword evidence="3 11" id="KW-0812">Transmembrane</keyword>
<keyword evidence="9" id="KW-0325">Glycoprotein</keyword>
<evidence type="ECO:0000256" key="9">
    <source>
        <dbReference type="ARBA" id="ARBA00023180"/>
    </source>
</evidence>
<feature type="transmembrane region" description="Helical" evidence="11">
    <location>
        <begin position="689"/>
        <end position="713"/>
    </location>
</feature>